<dbReference type="SUPFAM" id="SSF53098">
    <property type="entry name" value="Ribonuclease H-like"/>
    <property type="match status" value="1"/>
</dbReference>
<organism evidence="5">
    <name type="scientific">Tanacetum cinerariifolium</name>
    <name type="common">Dalmatian daisy</name>
    <name type="synonym">Chrysanthemum cinerariifolium</name>
    <dbReference type="NCBI Taxonomy" id="118510"/>
    <lineage>
        <taxon>Eukaryota</taxon>
        <taxon>Viridiplantae</taxon>
        <taxon>Streptophyta</taxon>
        <taxon>Embryophyta</taxon>
        <taxon>Tracheophyta</taxon>
        <taxon>Spermatophyta</taxon>
        <taxon>Magnoliopsida</taxon>
        <taxon>eudicotyledons</taxon>
        <taxon>Gunneridae</taxon>
        <taxon>Pentapetalae</taxon>
        <taxon>asterids</taxon>
        <taxon>campanulids</taxon>
        <taxon>Asterales</taxon>
        <taxon>Asteraceae</taxon>
        <taxon>Asteroideae</taxon>
        <taxon>Anthemideae</taxon>
        <taxon>Anthemidinae</taxon>
        <taxon>Tanacetum</taxon>
    </lineage>
</organism>
<dbReference type="GO" id="GO:0003676">
    <property type="term" value="F:nucleic acid binding"/>
    <property type="evidence" value="ECO:0007669"/>
    <property type="project" value="InterPro"/>
</dbReference>
<dbReference type="InterPro" id="IPR012337">
    <property type="entry name" value="RNaseH-like_sf"/>
</dbReference>
<dbReference type="SMART" id="SM00343">
    <property type="entry name" value="ZnF_C2HC"/>
    <property type="match status" value="1"/>
</dbReference>
<dbReference type="SUPFAM" id="SSF57756">
    <property type="entry name" value="Retrovirus zinc finger-like domains"/>
    <property type="match status" value="1"/>
</dbReference>
<evidence type="ECO:0000313" key="5">
    <source>
        <dbReference type="EMBL" id="GEX75446.1"/>
    </source>
</evidence>
<dbReference type="InterPro" id="IPR036397">
    <property type="entry name" value="RNaseH_sf"/>
</dbReference>
<evidence type="ECO:0000259" key="4">
    <source>
        <dbReference type="PROSITE" id="PS50994"/>
    </source>
</evidence>
<name>A0A699H969_TANCI</name>
<proteinExistence type="predicted"/>
<dbReference type="InterPro" id="IPR001878">
    <property type="entry name" value="Znf_CCHC"/>
</dbReference>
<evidence type="ECO:0000259" key="3">
    <source>
        <dbReference type="PROSITE" id="PS50158"/>
    </source>
</evidence>
<dbReference type="EMBL" id="BKCJ010127931">
    <property type="protein sequence ID" value="GEX75446.1"/>
    <property type="molecule type" value="Genomic_DNA"/>
</dbReference>
<dbReference type="GO" id="GO:0003964">
    <property type="term" value="F:RNA-directed DNA polymerase activity"/>
    <property type="evidence" value="ECO:0007669"/>
    <property type="project" value="UniProtKB-KW"/>
</dbReference>
<dbReference type="InterPro" id="IPR001584">
    <property type="entry name" value="Integrase_cat-core"/>
</dbReference>
<gene>
    <name evidence="5" type="ORF">Tci_347421</name>
</gene>
<feature type="region of interest" description="Disordered" evidence="2">
    <location>
        <begin position="99"/>
        <end position="129"/>
    </location>
</feature>
<keyword evidence="1" id="KW-0862">Zinc</keyword>
<dbReference type="PANTHER" id="PTHR45835">
    <property type="entry name" value="YALI0A06105P"/>
    <property type="match status" value="1"/>
</dbReference>
<feature type="compositionally biased region" description="Polar residues" evidence="2">
    <location>
        <begin position="100"/>
        <end position="129"/>
    </location>
</feature>
<dbReference type="Gene3D" id="4.10.60.10">
    <property type="entry name" value="Zinc finger, CCHC-type"/>
    <property type="match status" value="1"/>
</dbReference>
<feature type="domain" description="CCHC-type" evidence="3">
    <location>
        <begin position="202"/>
        <end position="217"/>
    </location>
</feature>
<dbReference type="PROSITE" id="PS50994">
    <property type="entry name" value="INTEGRASE"/>
    <property type="match status" value="1"/>
</dbReference>
<accession>A0A699H969</accession>
<sequence>MSNSTNYLDISSLHMTSSIFLLAAKLETLKLEKDGVDEKLAGLLTASKDLDNLIESQRSDKNREGLGYSAVPPPPTQLYLSPKKDLSWTGLPECVDDTVTDYSRPSPTVGSTSGDYQNKNSFASKNGESTDSILSKPAVKFVKAAERSTTNKVETVKKPSVRYVELYRKTNKKPTVRGNQRNWNNLKSHQLGPNFLLKKKACYNCGDFNHLAYDCRKRAHSYANKPFQRTSAVRPQYRAPWVPTVNRNFPPVNRKFPTGNSNVSTVWCCCSRHVNTARPKAVINRRNWVNDVKASTCWVWKLVKSNSTSIILKKYDYVDKELNMRQCHWLELLADYDCDIRYYPGKANVVADALSRKERIKPLRVRSLVMTLHPKLQSQILEAQAKAIKEENIEAENLRGMDKAFKVRPDRIRCIKNRSWLPLFECQKLSGLLIQPEILTWKWERITMDFVTKLPRTSNAHDTIWVIVDRLTKSAHFIPTRETDNIFWQSLQNALGTQLDISMAYHPETDGQSKRTIQTLKYMLRAYVIDFGKGWEKHLPLVEFSYNNSYHASIKATPFEALYGRKCQSPVCWTEVRDVQLTGPKIIHETTEKIVQIQQHLQVTRDQQRSYTNVR</sequence>
<dbReference type="PROSITE" id="PS50158">
    <property type="entry name" value="ZF_CCHC"/>
    <property type="match status" value="1"/>
</dbReference>
<reference evidence="5" key="1">
    <citation type="journal article" date="2019" name="Sci. Rep.">
        <title>Draft genome of Tanacetum cinerariifolium, the natural source of mosquito coil.</title>
        <authorList>
            <person name="Yamashiro T."/>
            <person name="Shiraishi A."/>
            <person name="Satake H."/>
            <person name="Nakayama K."/>
        </authorList>
    </citation>
    <scope>NUCLEOTIDE SEQUENCE</scope>
</reference>
<evidence type="ECO:0000256" key="2">
    <source>
        <dbReference type="SAM" id="MobiDB-lite"/>
    </source>
</evidence>
<keyword evidence="5" id="KW-0695">RNA-directed DNA polymerase</keyword>
<protein>
    <submittedName>
        <fullName evidence="5">Putative reverse transcriptase domain-containing protein</fullName>
    </submittedName>
</protein>
<dbReference type="AlphaFoldDB" id="A0A699H969"/>
<evidence type="ECO:0000256" key="1">
    <source>
        <dbReference type="PROSITE-ProRule" id="PRU00047"/>
    </source>
</evidence>
<dbReference type="PANTHER" id="PTHR45835:SF103">
    <property type="entry name" value="RNA-DIRECTED DNA POLYMERASE"/>
    <property type="match status" value="1"/>
</dbReference>
<dbReference type="InterPro" id="IPR036875">
    <property type="entry name" value="Znf_CCHC_sf"/>
</dbReference>
<dbReference type="GO" id="GO:0008270">
    <property type="term" value="F:zinc ion binding"/>
    <property type="evidence" value="ECO:0007669"/>
    <property type="project" value="UniProtKB-KW"/>
</dbReference>
<comment type="caution">
    <text evidence="5">The sequence shown here is derived from an EMBL/GenBank/DDBJ whole genome shotgun (WGS) entry which is preliminary data.</text>
</comment>
<keyword evidence="1" id="KW-0479">Metal-binding</keyword>
<keyword evidence="5" id="KW-0808">Transferase</keyword>
<keyword evidence="1" id="KW-0863">Zinc-finger</keyword>
<keyword evidence="5" id="KW-0548">Nucleotidyltransferase</keyword>
<dbReference type="Gene3D" id="3.30.420.10">
    <property type="entry name" value="Ribonuclease H-like superfamily/Ribonuclease H"/>
    <property type="match status" value="2"/>
</dbReference>
<feature type="region of interest" description="Disordered" evidence="2">
    <location>
        <begin position="57"/>
        <end position="76"/>
    </location>
</feature>
<feature type="domain" description="Integrase catalytic" evidence="4">
    <location>
        <begin position="466"/>
        <end position="566"/>
    </location>
</feature>
<dbReference type="GO" id="GO:0015074">
    <property type="term" value="P:DNA integration"/>
    <property type="evidence" value="ECO:0007669"/>
    <property type="project" value="InterPro"/>
</dbReference>
<dbReference type="Pfam" id="PF00098">
    <property type="entry name" value="zf-CCHC"/>
    <property type="match status" value="1"/>
</dbReference>